<dbReference type="Pfam" id="PF01048">
    <property type="entry name" value="PNP_UDP_1"/>
    <property type="match status" value="1"/>
</dbReference>
<gene>
    <name evidence="2" type="ORF">Q8A70_09025</name>
</gene>
<sequence length="214" mass="22161">MPIGIVTGMASEARIFGAGTLTISTGGDPHATRDGIANLIARGADRLVSFGIAGALDPSLKPGDLIIGAAVRTSDGERVPVDQKWLAHLTTHLGAARVADVVGSTTIAATAEQKAMLHRDTGAACVDQESHWVADAAHADRLPFIVVRAIADRAGDNLPPAVLVGLDKSGNPRTGAVIGALLRDPLQLPGLIRVAFQTRKALRRLLGCRAALLV</sequence>
<organism evidence="2 3">
    <name type="scientific">Dongia sedimenti</name>
    <dbReference type="NCBI Taxonomy" id="3064282"/>
    <lineage>
        <taxon>Bacteria</taxon>
        <taxon>Pseudomonadati</taxon>
        <taxon>Pseudomonadota</taxon>
        <taxon>Alphaproteobacteria</taxon>
        <taxon>Rhodospirillales</taxon>
        <taxon>Dongiaceae</taxon>
        <taxon>Dongia</taxon>
    </lineage>
</organism>
<keyword evidence="3" id="KW-1185">Reference proteome</keyword>
<dbReference type="PANTHER" id="PTHR46832">
    <property type="entry name" value="5'-METHYLTHIOADENOSINE/S-ADENOSYLHOMOCYSTEINE NUCLEOSIDASE"/>
    <property type="match status" value="1"/>
</dbReference>
<protein>
    <submittedName>
        <fullName evidence="2">Nucleoside phosphorylase</fullName>
    </submittedName>
</protein>
<dbReference type="InterPro" id="IPR035994">
    <property type="entry name" value="Nucleoside_phosphorylase_sf"/>
</dbReference>
<evidence type="ECO:0000313" key="3">
    <source>
        <dbReference type="Proteomes" id="UP001230156"/>
    </source>
</evidence>
<feature type="domain" description="Nucleoside phosphorylase" evidence="1">
    <location>
        <begin position="39"/>
        <end position="156"/>
    </location>
</feature>
<proteinExistence type="predicted"/>
<accession>A0ABU0YJB4</accession>
<dbReference type="EMBL" id="JAUYVI010000003">
    <property type="protein sequence ID" value="MDQ7247807.1"/>
    <property type="molecule type" value="Genomic_DNA"/>
</dbReference>
<name>A0ABU0YJB4_9PROT</name>
<comment type="caution">
    <text evidence="2">The sequence shown here is derived from an EMBL/GenBank/DDBJ whole genome shotgun (WGS) entry which is preliminary data.</text>
</comment>
<dbReference type="Proteomes" id="UP001230156">
    <property type="component" value="Unassembled WGS sequence"/>
</dbReference>
<dbReference type="Gene3D" id="3.40.50.1580">
    <property type="entry name" value="Nucleoside phosphorylase domain"/>
    <property type="match status" value="1"/>
</dbReference>
<dbReference type="NCBIfam" id="TIGR03468">
    <property type="entry name" value="HpnG"/>
    <property type="match status" value="1"/>
</dbReference>
<dbReference type="InterPro" id="IPR000845">
    <property type="entry name" value="Nucleoside_phosphorylase_d"/>
</dbReference>
<dbReference type="PANTHER" id="PTHR46832:SF1">
    <property type="entry name" value="5'-METHYLTHIOADENOSINE_S-ADENOSYLHOMOCYSTEINE NUCLEOSIDASE"/>
    <property type="match status" value="1"/>
</dbReference>
<evidence type="ECO:0000313" key="2">
    <source>
        <dbReference type="EMBL" id="MDQ7247807.1"/>
    </source>
</evidence>
<dbReference type="RefSeq" id="WP_379955242.1">
    <property type="nucleotide sequence ID" value="NZ_JAUYVI010000003.1"/>
</dbReference>
<reference evidence="3" key="1">
    <citation type="submission" date="2023-08" db="EMBL/GenBank/DDBJ databases">
        <title>Rhodospirillaceae gen. nov., a novel taxon isolated from the Yangtze River Yuezi River estuary sludge.</title>
        <authorList>
            <person name="Ruan L."/>
        </authorList>
    </citation>
    <scope>NUCLEOTIDE SEQUENCE [LARGE SCALE GENOMIC DNA]</scope>
    <source>
        <strain evidence="3">R-7</strain>
    </source>
</reference>
<evidence type="ECO:0000259" key="1">
    <source>
        <dbReference type="Pfam" id="PF01048"/>
    </source>
</evidence>
<dbReference type="SUPFAM" id="SSF53167">
    <property type="entry name" value="Purine and uridine phosphorylases"/>
    <property type="match status" value="1"/>
</dbReference>
<dbReference type="InterPro" id="IPR017831">
    <property type="entry name" value="Hopanoid-assoc_phosphoryl_HpnG"/>
</dbReference>